<dbReference type="RefSeq" id="WP_345379041.1">
    <property type="nucleotide sequence ID" value="NZ_BAABRR010000005.1"/>
</dbReference>
<evidence type="ECO:0000313" key="5">
    <source>
        <dbReference type="Proteomes" id="UP001426770"/>
    </source>
</evidence>
<proteinExistence type="predicted"/>
<name>A0ABP9WFW0_9MICO</name>
<organism evidence="4 5">
    <name type="scientific">Demequina sediminis</name>
    <dbReference type="NCBI Taxonomy" id="1930058"/>
    <lineage>
        <taxon>Bacteria</taxon>
        <taxon>Bacillati</taxon>
        <taxon>Actinomycetota</taxon>
        <taxon>Actinomycetes</taxon>
        <taxon>Micrococcales</taxon>
        <taxon>Demequinaceae</taxon>
        <taxon>Demequina</taxon>
    </lineage>
</organism>
<feature type="coiled-coil region" evidence="1">
    <location>
        <begin position="158"/>
        <end position="185"/>
    </location>
</feature>
<accession>A0ABP9WFW0</accession>
<gene>
    <name evidence="4" type="ORF">Lsed01_01142</name>
</gene>
<evidence type="ECO:0000256" key="2">
    <source>
        <dbReference type="SAM" id="MobiDB-lite"/>
    </source>
</evidence>
<protein>
    <submittedName>
        <fullName evidence="4">Uncharacterized protein</fullName>
    </submittedName>
</protein>
<evidence type="ECO:0000256" key="3">
    <source>
        <dbReference type="SAM" id="Phobius"/>
    </source>
</evidence>
<keyword evidence="3" id="KW-0812">Transmembrane</keyword>
<feature type="compositionally biased region" description="Basic and acidic residues" evidence="2">
    <location>
        <begin position="1"/>
        <end position="13"/>
    </location>
</feature>
<feature type="compositionally biased region" description="Basic and acidic residues" evidence="2">
    <location>
        <begin position="44"/>
        <end position="59"/>
    </location>
</feature>
<dbReference type="Proteomes" id="UP001426770">
    <property type="component" value="Unassembled WGS sequence"/>
</dbReference>
<feature type="region of interest" description="Disordered" evidence="2">
    <location>
        <begin position="1"/>
        <end position="91"/>
    </location>
</feature>
<dbReference type="EMBL" id="BAABRR010000005">
    <property type="protein sequence ID" value="GAA5518709.1"/>
    <property type="molecule type" value="Genomic_DNA"/>
</dbReference>
<keyword evidence="3" id="KW-0472">Membrane</keyword>
<reference evidence="4 5" key="1">
    <citation type="submission" date="2024-02" db="EMBL/GenBank/DDBJ databases">
        <title>Lysinimicrobium sediminis NBRC 112286.</title>
        <authorList>
            <person name="Ichikawa N."/>
            <person name="Katano-Makiyama Y."/>
            <person name="Hidaka K."/>
        </authorList>
    </citation>
    <scope>NUCLEOTIDE SEQUENCE [LARGE SCALE GENOMIC DNA]</scope>
    <source>
        <strain evidence="4 5">NBRC 112286</strain>
    </source>
</reference>
<keyword evidence="3" id="KW-1133">Transmembrane helix</keyword>
<feature type="compositionally biased region" description="Acidic residues" evidence="2">
    <location>
        <begin position="82"/>
        <end position="91"/>
    </location>
</feature>
<keyword evidence="5" id="KW-1185">Reference proteome</keyword>
<evidence type="ECO:0000313" key="4">
    <source>
        <dbReference type="EMBL" id="GAA5518709.1"/>
    </source>
</evidence>
<sequence length="276" mass="29794">MASGEDKDARGATHGDLATDASARDAVPRSRSLFPPVSTPASSPREDARAADPTHRDITDTDEFEAVSDAAVPVDEAHRYGEDDDADPVVDVADPDDVEPEAVHHRPRSAGLIVTVAIMTALLIAAAAFVAYLWRVSEAWELRVAELTQIGYDLGEQLAGERAALAEANQQIDLLDDQLTASKDTVLRLQAQNAQWGDDAAYAQEQILALEELTVEASSVANSLSRCIEGHEQLVTYLQTPDDYEPEELESFRASVDELCTAATDAHLDFQQSVAP</sequence>
<comment type="caution">
    <text evidence="4">The sequence shown here is derived from an EMBL/GenBank/DDBJ whole genome shotgun (WGS) entry which is preliminary data.</text>
</comment>
<feature type="transmembrane region" description="Helical" evidence="3">
    <location>
        <begin position="112"/>
        <end position="134"/>
    </location>
</feature>
<evidence type="ECO:0000256" key="1">
    <source>
        <dbReference type="SAM" id="Coils"/>
    </source>
</evidence>
<keyword evidence="1" id="KW-0175">Coiled coil</keyword>